<comment type="caution">
    <text evidence="1">The sequence shown here is derived from an EMBL/GenBank/DDBJ whole genome shotgun (WGS) entry which is preliminary data.</text>
</comment>
<evidence type="ECO:0000313" key="1">
    <source>
        <dbReference type="EMBL" id="GAG71597.1"/>
    </source>
</evidence>
<dbReference type="AlphaFoldDB" id="X1AQG1"/>
<name>X1AQG1_9ZZZZ</name>
<gene>
    <name evidence="1" type="ORF">S01H4_05522</name>
</gene>
<organism evidence="1">
    <name type="scientific">marine sediment metagenome</name>
    <dbReference type="NCBI Taxonomy" id="412755"/>
    <lineage>
        <taxon>unclassified sequences</taxon>
        <taxon>metagenomes</taxon>
        <taxon>ecological metagenomes</taxon>
    </lineage>
</organism>
<proteinExistence type="predicted"/>
<reference evidence="1" key="1">
    <citation type="journal article" date="2014" name="Front. Microbiol.">
        <title>High frequency of phylogenetically diverse reductive dehalogenase-homologous genes in deep subseafloor sedimentary metagenomes.</title>
        <authorList>
            <person name="Kawai M."/>
            <person name="Futagami T."/>
            <person name="Toyoda A."/>
            <person name="Takaki Y."/>
            <person name="Nishi S."/>
            <person name="Hori S."/>
            <person name="Arai W."/>
            <person name="Tsubouchi T."/>
            <person name="Morono Y."/>
            <person name="Uchiyama I."/>
            <person name="Ito T."/>
            <person name="Fujiyama A."/>
            <person name="Inagaki F."/>
            <person name="Takami H."/>
        </authorList>
    </citation>
    <scope>NUCLEOTIDE SEQUENCE</scope>
    <source>
        <strain evidence="1">Expedition CK06-06</strain>
    </source>
</reference>
<dbReference type="EMBL" id="BART01001611">
    <property type="protein sequence ID" value="GAG71597.1"/>
    <property type="molecule type" value="Genomic_DNA"/>
</dbReference>
<protein>
    <submittedName>
        <fullName evidence="1">Uncharacterized protein</fullName>
    </submittedName>
</protein>
<accession>X1AQG1</accession>
<sequence>MKMETLNLLKKLQKKFGVKGRPSGPFGKIVQKLLALSFHEIGFTNIVERAVQGVDIDVTGALNQKFALEVKTTEKLSVSLSSDNVDALRDRTKDGYLPVIAVLRLSPLEDWILAKISLEEIPVGEVLIEKLRRYRMRDLESQISSVFDLVVKYHFNETLKRGEQYLNEQLSKVRILTK</sequence>